<dbReference type="InterPro" id="IPR037293">
    <property type="entry name" value="Gal_Oxidase_central_sf"/>
</dbReference>
<feature type="domain" description="Glyoxal oxidase N-terminal" evidence="2">
    <location>
        <begin position="4"/>
        <end position="209"/>
    </location>
</feature>
<organism evidence="3 4">
    <name type="scientific">Roridomyces roridus</name>
    <dbReference type="NCBI Taxonomy" id="1738132"/>
    <lineage>
        <taxon>Eukaryota</taxon>
        <taxon>Fungi</taxon>
        <taxon>Dikarya</taxon>
        <taxon>Basidiomycota</taxon>
        <taxon>Agaricomycotina</taxon>
        <taxon>Agaricomycetes</taxon>
        <taxon>Agaricomycetidae</taxon>
        <taxon>Agaricales</taxon>
        <taxon>Marasmiineae</taxon>
        <taxon>Mycenaceae</taxon>
        <taxon>Roridomyces</taxon>
    </lineage>
</organism>
<feature type="region of interest" description="Disordered" evidence="1">
    <location>
        <begin position="201"/>
        <end position="221"/>
    </location>
</feature>
<comment type="caution">
    <text evidence="3">The sequence shown here is derived from an EMBL/GenBank/DDBJ whole genome shotgun (WGS) entry which is preliminary data.</text>
</comment>
<keyword evidence="4" id="KW-1185">Reference proteome</keyword>
<evidence type="ECO:0000313" key="3">
    <source>
        <dbReference type="EMBL" id="KAJ7622292.1"/>
    </source>
</evidence>
<evidence type="ECO:0000313" key="4">
    <source>
        <dbReference type="Proteomes" id="UP001221142"/>
    </source>
</evidence>
<dbReference type="Proteomes" id="UP001221142">
    <property type="component" value="Unassembled WGS sequence"/>
</dbReference>
<gene>
    <name evidence="3" type="ORF">FB45DRAFT_686036</name>
</gene>
<dbReference type="InterPro" id="IPR011043">
    <property type="entry name" value="Gal_Oxase/kelch_b-propeller"/>
</dbReference>
<dbReference type="AlphaFoldDB" id="A0AAD7BIJ9"/>
<dbReference type="Gene3D" id="2.130.10.80">
    <property type="entry name" value="Galactose oxidase/kelch, beta-propeller"/>
    <property type="match status" value="1"/>
</dbReference>
<dbReference type="EMBL" id="JARKIF010000015">
    <property type="protein sequence ID" value="KAJ7622292.1"/>
    <property type="molecule type" value="Genomic_DNA"/>
</dbReference>
<name>A0AAD7BIJ9_9AGAR</name>
<dbReference type="PANTHER" id="PTHR32208:SF96">
    <property type="entry name" value="GLYOXAL OXIDASE"/>
    <property type="match status" value="1"/>
</dbReference>
<feature type="compositionally biased region" description="Polar residues" evidence="1">
    <location>
        <begin position="201"/>
        <end position="213"/>
    </location>
</feature>
<evidence type="ECO:0000259" key="2">
    <source>
        <dbReference type="Pfam" id="PF07250"/>
    </source>
</evidence>
<dbReference type="Pfam" id="PF07250">
    <property type="entry name" value="Glyoxal_oxid_N"/>
    <property type="match status" value="1"/>
</dbReference>
<dbReference type="SUPFAM" id="SSF50965">
    <property type="entry name" value="Galactose oxidase, central domain"/>
    <property type="match status" value="1"/>
</dbReference>
<dbReference type="PANTHER" id="PTHR32208">
    <property type="entry name" value="SECRETED PROTEIN-RELATED"/>
    <property type="match status" value="1"/>
</dbReference>
<dbReference type="InterPro" id="IPR009880">
    <property type="entry name" value="Glyoxal_oxidase_N"/>
</dbReference>
<accession>A0AAD7BIJ9</accession>
<sequence length="221" mass="23506">TLPANLFPRSMVLPSGHVLMIANNQSMIYDIETDTELLRLPELPNGVRIGVPFDGFAQLLPLSAPLYEPTVLACGGSNKSDTITLEEMNTQDIATTQCQRMTLTPAGLAAGWEIEHLPEPRLMADSIMLPSGDVLIINGAHSGYSGYPSIGNAALTDTNAANPAQRPIMYKTTLPAGQRLTQDGLPTSPIPRMYHSSATLTGKGSLTITTPPNGNIYPPGP</sequence>
<reference evidence="3" key="1">
    <citation type="submission" date="2023-03" db="EMBL/GenBank/DDBJ databases">
        <title>Massive genome expansion in bonnet fungi (Mycena s.s.) driven by repeated elements and novel gene families across ecological guilds.</title>
        <authorList>
            <consortium name="Lawrence Berkeley National Laboratory"/>
            <person name="Harder C.B."/>
            <person name="Miyauchi S."/>
            <person name="Viragh M."/>
            <person name="Kuo A."/>
            <person name="Thoen E."/>
            <person name="Andreopoulos B."/>
            <person name="Lu D."/>
            <person name="Skrede I."/>
            <person name="Drula E."/>
            <person name="Henrissat B."/>
            <person name="Morin E."/>
            <person name="Kohler A."/>
            <person name="Barry K."/>
            <person name="LaButti K."/>
            <person name="Morin E."/>
            <person name="Salamov A."/>
            <person name="Lipzen A."/>
            <person name="Mereny Z."/>
            <person name="Hegedus B."/>
            <person name="Baldrian P."/>
            <person name="Stursova M."/>
            <person name="Weitz H."/>
            <person name="Taylor A."/>
            <person name="Grigoriev I.V."/>
            <person name="Nagy L.G."/>
            <person name="Martin F."/>
            <person name="Kauserud H."/>
        </authorList>
    </citation>
    <scope>NUCLEOTIDE SEQUENCE</scope>
    <source>
        <strain evidence="3">9284</strain>
    </source>
</reference>
<protein>
    <recommendedName>
        <fullName evidence="2">Glyoxal oxidase N-terminal domain-containing protein</fullName>
    </recommendedName>
</protein>
<feature type="non-terminal residue" evidence="3">
    <location>
        <position position="1"/>
    </location>
</feature>
<feature type="non-terminal residue" evidence="3">
    <location>
        <position position="221"/>
    </location>
</feature>
<proteinExistence type="predicted"/>
<evidence type="ECO:0000256" key="1">
    <source>
        <dbReference type="SAM" id="MobiDB-lite"/>
    </source>
</evidence>